<accession>A0AAU9V7E4</accession>
<evidence type="ECO:0000313" key="1">
    <source>
        <dbReference type="EMBL" id="CAH2106158.1"/>
    </source>
</evidence>
<keyword evidence="2" id="KW-1185">Reference proteome</keyword>
<evidence type="ECO:0000313" key="2">
    <source>
        <dbReference type="Proteomes" id="UP001153954"/>
    </source>
</evidence>
<protein>
    <submittedName>
        <fullName evidence="1">Uncharacterized protein</fullName>
    </submittedName>
</protein>
<organism evidence="1 2">
    <name type="scientific">Euphydryas editha</name>
    <name type="common">Edith's checkerspot</name>
    <dbReference type="NCBI Taxonomy" id="104508"/>
    <lineage>
        <taxon>Eukaryota</taxon>
        <taxon>Metazoa</taxon>
        <taxon>Ecdysozoa</taxon>
        <taxon>Arthropoda</taxon>
        <taxon>Hexapoda</taxon>
        <taxon>Insecta</taxon>
        <taxon>Pterygota</taxon>
        <taxon>Neoptera</taxon>
        <taxon>Endopterygota</taxon>
        <taxon>Lepidoptera</taxon>
        <taxon>Glossata</taxon>
        <taxon>Ditrysia</taxon>
        <taxon>Papilionoidea</taxon>
        <taxon>Nymphalidae</taxon>
        <taxon>Nymphalinae</taxon>
        <taxon>Euphydryas</taxon>
    </lineage>
</organism>
<dbReference type="AlphaFoldDB" id="A0AAU9V7E4"/>
<name>A0AAU9V7E4_EUPED</name>
<reference evidence="1" key="1">
    <citation type="submission" date="2022-03" db="EMBL/GenBank/DDBJ databases">
        <authorList>
            <person name="Tunstrom K."/>
        </authorList>
    </citation>
    <scope>NUCLEOTIDE SEQUENCE</scope>
</reference>
<proteinExistence type="predicted"/>
<dbReference type="EMBL" id="CAKOGL010000029">
    <property type="protein sequence ID" value="CAH2106158.1"/>
    <property type="molecule type" value="Genomic_DNA"/>
</dbReference>
<gene>
    <name evidence="1" type="ORF">EEDITHA_LOCUS20333</name>
</gene>
<sequence>MFVIKKYGAPKTATTEDNTTKIYDLVLLEVAETVGILKNRVGHILLEILGMRKLSARWVPRLFTANNKCNRKTTSEHCFCIVCRPSMKHGSTGTHQIPRNSRNNGFTRRTCSEEGEDCPMVWKGDGNHFLGLTRYDLH</sequence>
<dbReference type="Proteomes" id="UP001153954">
    <property type="component" value="Unassembled WGS sequence"/>
</dbReference>
<comment type="caution">
    <text evidence="1">The sequence shown here is derived from an EMBL/GenBank/DDBJ whole genome shotgun (WGS) entry which is preliminary data.</text>
</comment>